<dbReference type="AlphaFoldDB" id="A0A9D4RRA7"/>
<evidence type="ECO:0008006" key="4">
    <source>
        <dbReference type="Google" id="ProtNLM"/>
    </source>
</evidence>
<feature type="region of interest" description="Disordered" evidence="1">
    <location>
        <begin position="1"/>
        <end position="53"/>
    </location>
</feature>
<name>A0A9D4RRA7_DREPO</name>
<proteinExistence type="predicted"/>
<accession>A0A9D4RRA7</accession>
<evidence type="ECO:0000313" key="2">
    <source>
        <dbReference type="EMBL" id="KAH3875732.1"/>
    </source>
</evidence>
<dbReference type="Proteomes" id="UP000828390">
    <property type="component" value="Unassembled WGS sequence"/>
</dbReference>
<reference evidence="2" key="1">
    <citation type="journal article" date="2019" name="bioRxiv">
        <title>The Genome of the Zebra Mussel, Dreissena polymorpha: A Resource for Invasive Species Research.</title>
        <authorList>
            <person name="McCartney M.A."/>
            <person name="Auch B."/>
            <person name="Kono T."/>
            <person name="Mallez S."/>
            <person name="Zhang Y."/>
            <person name="Obille A."/>
            <person name="Becker A."/>
            <person name="Abrahante J.E."/>
            <person name="Garbe J."/>
            <person name="Badalamenti J.P."/>
            <person name="Herman A."/>
            <person name="Mangelson H."/>
            <person name="Liachko I."/>
            <person name="Sullivan S."/>
            <person name="Sone E.D."/>
            <person name="Koren S."/>
            <person name="Silverstein K.A.T."/>
            <person name="Beckman K.B."/>
            <person name="Gohl D.M."/>
        </authorList>
    </citation>
    <scope>NUCLEOTIDE SEQUENCE</scope>
    <source>
        <strain evidence="2">Duluth1</strain>
        <tissue evidence="2">Whole animal</tissue>
    </source>
</reference>
<organism evidence="2 3">
    <name type="scientific">Dreissena polymorpha</name>
    <name type="common">Zebra mussel</name>
    <name type="synonym">Mytilus polymorpha</name>
    <dbReference type="NCBI Taxonomy" id="45954"/>
    <lineage>
        <taxon>Eukaryota</taxon>
        <taxon>Metazoa</taxon>
        <taxon>Spiralia</taxon>
        <taxon>Lophotrochozoa</taxon>
        <taxon>Mollusca</taxon>
        <taxon>Bivalvia</taxon>
        <taxon>Autobranchia</taxon>
        <taxon>Heteroconchia</taxon>
        <taxon>Euheterodonta</taxon>
        <taxon>Imparidentia</taxon>
        <taxon>Neoheterodontei</taxon>
        <taxon>Myida</taxon>
        <taxon>Dreissenoidea</taxon>
        <taxon>Dreissenidae</taxon>
        <taxon>Dreissena</taxon>
    </lineage>
</organism>
<evidence type="ECO:0000313" key="3">
    <source>
        <dbReference type="Proteomes" id="UP000828390"/>
    </source>
</evidence>
<comment type="caution">
    <text evidence="2">The sequence shown here is derived from an EMBL/GenBank/DDBJ whole genome shotgun (WGS) entry which is preliminary data.</text>
</comment>
<protein>
    <recommendedName>
        <fullName evidence="4">GIY-YIG domain-containing protein</fullName>
    </recommendedName>
</protein>
<dbReference type="EMBL" id="JAIWYP010000002">
    <property type="protein sequence ID" value="KAH3875732.1"/>
    <property type="molecule type" value="Genomic_DNA"/>
</dbReference>
<feature type="compositionally biased region" description="Basic and acidic residues" evidence="1">
    <location>
        <begin position="19"/>
        <end position="42"/>
    </location>
</feature>
<sequence>MKCETVYIGETGRKLGTRINEHKKDAKTSHNLSRDQDGENRKRQNKPVQLPTT</sequence>
<evidence type="ECO:0000256" key="1">
    <source>
        <dbReference type="SAM" id="MobiDB-lite"/>
    </source>
</evidence>
<keyword evidence="3" id="KW-1185">Reference proteome</keyword>
<reference evidence="2" key="2">
    <citation type="submission" date="2020-11" db="EMBL/GenBank/DDBJ databases">
        <authorList>
            <person name="McCartney M.A."/>
            <person name="Auch B."/>
            <person name="Kono T."/>
            <person name="Mallez S."/>
            <person name="Becker A."/>
            <person name="Gohl D.M."/>
            <person name="Silverstein K.A.T."/>
            <person name="Koren S."/>
            <person name="Bechman K.B."/>
            <person name="Herman A."/>
            <person name="Abrahante J.E."/>
            <person name="Garbe J."/>
        </authorList>
    </citation>
    <scope>NUCLEOTIDE SEQUENCE</scope>
    <source>
        <strain evidence="2">Duluth1</strain>
        <tissue evidence="2">Whole animal</tissue>
    </source>
</reference>
<gene>
    <name evidence="2" type="ORF">DPMN_039008</name>
</gene>